<feature type="signal peptide" evidence="1">
    <location>
        <begin position="1"/>
        <end position="21"/>
    </location>
</feature>
<evidence type="ECO:0000256" key="1">
    <source>
        <dbReference type="SAM" id="SignalP"/>
    </source>
</evidence>
<evidence type="ECO:0000313" key="3">
    <source>
        <dbReference type="Proteomes" id="UP001598448"/>
    </source>
</evidence>
<sequence>MSRTRKILTPLAMTVAAGTLAATGAVPAVAAVPAPAGTAPAASVVGCASLTSNANGRAQVKNICGRTINATVSVDWAWDPGCKSIGAGRSVTFTWDSTYGRAEYAYEC</sequence>
<feature type="chain" id="PRO_5045144349" description="Ig-like domain-containing protein" evidence="1">
    <location>
        <begin position="22"/>
        <end position="108"/>
    </location>
</feature>
<reference evidence="2 3" key="1">
    <citation type="submission" date="2024-09" db="EMBL/GenBank/DDBJ databases">
        <title>The Natural Products Discovery Center: Release of the First 8490 Sequenced Strains for Exploring Actinobacteria Biosynthetic Diversity.</title>
        <authorList>
            <person name="Kalkreuter E."/>
            <person name="Kautsar S.A."/>
            <person name="Yang D."/>
            <person name="Bader C.D."/>
            <person name="Teijaro C.N."/>
            <person name="Fluegel L."/>
            <person name="Davis C.M."/>
            <person name="Simpson J.R."/>
            <person name="Lauterbach L."/>
            <person name="Steele A.D."/>
            <person name="Gui C."/>
            <person name="Meng S."/>
            <person name="Li G."/>
            <person name="Viehrig K."/>
            <person name="Ye F."/>
            <person name="Su P."/>
            <person name="Kiefer A.F."/>
            <person name="Nichols A."/>
            <person name="Cepeda A.J."/>
            <person name="Yan W."/>
            <person name="Fan B."/>
            <person name="Jiang Y."/>
            <person name="Adhikari A."/>
            <person name="Zheng C.-J."/>
            <person name="Schuster L."/>
            <person name="Cowan T.M."/>
            <person name="Smanski M.J."/>
            <person name="Chevrette M.G."/>
            <person name="De Carvalho L.P.S."/>
            <person name="Shen B."/>
        </authorList>
    </citation>
    <scope>NUCLEOTIDE SEQUENCE [LARGE SCALE GENOMIC DNA]</scope>
    <source>
        <strain evidence="2 3">NPDC058348</strain>
    </source>
</reference>
<gene>
    <name evidence="2" type="ORF">ACFWJN_00630</name>
</gene>
<organism evidence="2 3">
    <name type="scientific">Streptomyces albidochromogenes</name>
    <dbReference type="NCBI Taxonomy" id="329524"/>
    <lineage>
        <taxon>Bacteria</taxon>
        <taxon>Bacillati</taxon>
        <taxon>Actinomycetota</taxon>
        <taxon>Actinomycetes</taxon>
        <taxon>Kitasatosporales</taxon>
        <taxon>Streptomycetaceae</taxon>
        <taxon>Streptomyces</taxon>
    </lineage>
</organism>
<proteinExistence type="predicted"/>
<dbReference type="RefSeq" id="WP_386706904.1">
    <property type="nucleotide sequence ID" value="NZ_JBHXIJ010000002.1"/>
</dbReference>
<protein>
    <recommendedName>
        <fullName evidence="4">Ig-like domain-containing protein</fullName>
    </recommendedName>
</protein>
<keyword evidence="3" id="KW-1185">Reference proteome</keyword>
<keyword evidence="1" id="KW-0732">Signal</keyword>
<evidence type="ECO:0000313" key="2">
    <source>
        <dbReference type="EMBL" id="MFD5097488.1"/>
    </source>
</evidence>
<accession>A0ABW6FKH3</accession>
<comment type="caution">
    <text evidence="2">The sequence shown here is derived from an EMBL/GenBank/DDBJ whole genome shotgun (WGS) entry which is preliminary data.</text>
</comment>
<evidence type="ECO:0008006" key="4">
    <source>
        <dbReference type="Google" id="ProtNLM"/>
    </source>
</evidence>
<name>A0ABW6FKH3_9ACTN</name>
<dbReference type="Proteomes" id="UP001598448">
    <property type="component" value="Unassembled WGS sequence"/>
</dbReference>
<dbReference type="EMBL" id="JBHXIJ010000002">
    <property type="protein sequence ID" value="MFD5097488.1"/>
    <property type="molecule type" value="Genomic_DNA"/>
</dbReference>